<feature type="region of interest" description="Disordered" evidence="1">
    <location>
        <begin position="82"/>
        <end position="108"/>
    </location>
</feature>
<dbReference type="WBParaSite" id="MCU_005999-RA">
    <property type="protein sequence ID" value="MCU_005999-RA"/>
    <property type="gene ID" value="MCU_005999"/>
</dbReference>
<dbReference type="AlphaFoldDB" id="A0A5K3F7B1"/>
<reference evidence="2" key="1">
    <citation type="submission" date="2019-11" db="UniProtKB">
        <authorList>
            <consortium name="WormBaseParasite"/>
        </authorList>
    </citation>
    <scope>IDENTIFICATION</scope>
</reference>
<evidence type="ECO:0000256" key="1">
    <source>
        <dbReference type="SAM" id="MobiDB-lite"/>
    </source>
</evidence>
<accession>A0A5K3F7B1</accession>
<feature type="region of interest" description="Disordered" evidence="1">
    <location>
        <begin position="1"/>
        <end position="23"/>
    </location>
</feature>
<sequence>MFEVRQGGEAAVSSHPWRHSMHPEGATAPVYRFQAIDHDWEVGENHEGAGGVETRVSSVASRDVEARIQRLCSSLQSVLEKSRAKDRQKVRHRPVNAANLSTPRRYFPPPEEWGISEADLYLDSGGNLHGPLDVKHSS</sequence>
<protein>
    <submittedName>
        <fullName evidence="2">DIOX_N domain-containing protein</fullName>
    </submittedName>
</protein>
<name>A0A5K3F7B1_MESCO</name>
<proteinExistence type="predicted"/>
<evidence type="ECO:0000313" key="2">
    <source>
        <dbReference type="WBParaSite" id="MCU_005999-RA"/>
    </source>
</evidence>
<organism evidence="2">
    <name type="scientific">Mesocestoides corti</name>
    <name type="common">Flatworm</name>
    <dbReference type="NCBI Taxonomy" id="53468"/>
    <lineage>
        <taxon>Eukaryota</taxon>
        <taxon>Metazoa</taxon>
        <taxon>Spiralia</taxon>
        <taxon>Lophotrochozoa</taxon>
        <taxon>Platyhelminthes</taxon>
        <taxon>Cestoda</taxon>
        <taxon>Eucestoda</taxon>
        <taxon>Cyclophyllidea</taxon>
        <taxon>Mesocestoididae</taxon>
        <taxon>Mesocestoides</taxon>
    </lineage>
</organism>